<name>D5BWM8_NITHN</name>
<dbReference type="OrthoDB" id="129807at2"/>
<gene>
    <name evidence="2" type="ordered locus">Nhal_2608</name>
</gene>
<organism evidence="2 3">
    <name type="scientific">Nitrosococcus halophilus (strain Nc4)</name>
    <dbReference type="NCBI Taxonomy" id="472759"/>
    <lineage>
        <taxon>Bacteria</taxon>
        <taxon>Pseudomonadati</taxon>
        <taxon>Pseudomonadota</taxon>
        <taxon>Gammaproteobacteria</taxon>
        <taxon>Chromatiales</taxon>
        <taxon>Chromatiaceae</taxon>
        <taxon>Nitrosococcus</taxon>
    </lineage>
</organism>
<evidence type="ECO:0000313" key="3">
    <source>
        <dbReference type="Proteomes" id="UP000001844"/>
    </source>
</evidence>
<accession>D5BWM8</accession>
<protein>
    <submittedName>
        <fullName evidence="2">Uncharacterized protein</fullName>
    </submittedName>
</protein>
<sequence length="133" mass="15131">MANNSPKQKHYQHEGTDVSGRSIVWVASILVVILVFIGFILLGLLAYFDGRRSDSFGLFQGEAEEKRAPSLPHLQAKSGVSMKKLQQEKESLLHSYGWVNKEKGIVHIPIERAMELFVKKELPMDREKPSRQQ</sequence>
<evidence type="ECO:0000256" key="1">
    <source>
        <dbReference type="SAM" id="Phobius"/>
    </source>
</evidence>
<dbReference type="Proteomes" id="UP000001844">
    <property type="component" value="Chromosome"/>
</dbReference>
<proteinExistence type="predicted"/>
<dbReference type="HOGENOM" id="CLU_150722_0_0_6"/>
<keyword evidence="1" id="KW-0812">Transmembrane</keyword>
<dbReference type="EMBL" id="CP001798">
    <property type="protein sequence ID" value="ADE15685.1"/>
    <property type="molecule type" value="Genomic_DNA"/>
</dbReference>
<keyword evidence="1" id="KW-0472">Membrane</keyword>
<dbReference type="STRING" id="472759.Nhal_2608"/>
<dbReference type="RefSeq" id="WP_013033545.1">
    <property type="nucleotide sequence ID" value="NC_013960.1"/>
</dbReference>
<dbReference type="KEGG" id="nhl:Nhal_2608"/>
<reference evidence="3" key="1">
    <citation type="submission" date="2010-04" db="EMBL/GenBank/DDBJ databases">
        <title>Complete genome sequence of Nitrosococcus halophilus Nc4, a salt-adapted, aerobic obligate ammonia-oxidizing sulfur purple bacterium.</title>
        <authorList>
            <consortium name="US DOE Joint Genome Institute"/>
            <person name="Campbell M.A."/>
            <person name="Malfatti S.A."/>
            <person name="Chain P.S.G."/>
            <person name="Heidelberg J.F."/>
            <person name="Ward B.B."/>
            <person name="Klotz M.G."/>
        </authorList>
    </citation>
    <scope>NUCLEOTIDE SEQUENCE [LARGE SCALE GENOMIC DNA]</scope>
    <source>
        <strain evidence="3">Nc4</strain>
    </source>
</reference>
<feature type="transmembrane region" description="Helical" evidence="1">
    <location>
        <begin position="23"/>
        <end position="48"/>
    </location>
</feature>
<dbReference type="AlphaFoldDB" id="D5BWM8"/>
<keyword evidence="3" id="KW-1185">Reference proteome</keyword>
<keyword evidence="1" id="KW-1133">Transmembrane helix</keyword>
<evidence type="ECO:0000313" key="2">
    <source>
        <dbReference type="EMBL" id="ADE15685.1"/>
    </source>
</evidence>
<dbReference type="eggNOG" id="ENOG5033DPP">
    <property type="taxonomic scope" value="Bacteria"/>
</dbReference>